<reference evidence="4 5" key="1">
    <citation type="journal article" date="2009" name="Nat. Biotechnol.">
        <title>Genome sequence of the recombinant protein production host Pichia pastoris.</title>
        <authorList>
            <person name="De Schutter K."/>
            <person name="Lin Y.C."/>
            <person name="Tiels P."/>
            <person name="Van Hecke A."/>
            <person name="Glinka S."/>
            <person name="Weber-Lehmann J."/>
            <person name="Rouze P."/>
            <person name="Van de Peer Y."/>
            <person name="Callewaert N."/>
        </authorList>
    </citation>
    <scope>NUCLEOTIDE SEQUENCE [LARGE SCALE GENOMIC DNA]</scope>
    <source>
        <strain evidence="5">GS115 / ATCC 20864</strain>
    </source>
</reference>
<accession>C4R8U1</accession>
<dbReference type="Proteomes" id="UP000000314">
    <property type="component" value="Chromosome 4"/>
</dbReference>
<dbReference type="OrthoDB" id="1888931at2759"/>
<dbReference type="eggNOG" id="KOG0725">
    <property type="taxonomic scope" value="Eukaryota"/>
</dbReference>
<dbReference type="GO" id="GO:0005975">
    <property type="term" value="P:carbohydrate metabolic process"/>
    <property type="evidence" value="ECO:0007669"/>
    <property type="project" value="UniProtKB-ARBA"/>
</dbReference>
<dbReference type="EMBL" id="FN392322">
    <property type="protein sequence ID" value="CAY72016.1"/>
    <property type="molecule type" value="Genomic_DNA"/>
</dbReference>
<dbReference type="STRING" id="644223.C4R8U1"/>
<comment type="similarity">
    <text evidence="1">Belongs to the short-chain dehydrogenases/reductases (SDR) family.</text>
</comment>
<keyword evidence="2" id="KW-0521">NADP</keyword>
<dbReference type="PROSITE" id="PS00061">
    <property type="entry name" value="ADH_SHORT"/>
    <property type="match status" value="1"/>
</dbReference>
<name>C4R8U1_KOMPG</name>
<keyword evidence="5" id="KW-1185">Reference proteome</keyword>
<dbReference type="InterPro" id="IPR020904">
    <property type="entry name" value="Sc_DH/Rdtase_CS"/>
</dbReference>
<sequence>MPENKVTSVFSDSGVTLPLSDPHHVNVDALSLFSLKGKVASITGSSAGIGLAVAEAYAQAGADVAIWYNSTPVAEKVKEISTKYGVRCRAYKCSVGDFSAVKSTIEQQIEDFGKIDVFVANAGVAWSSGAILDLPHEEAIAEWEKVFKLDVDAVFYCAKVIGQYFREHKKGSFIITASMSGHVVNYPQLQAPYNAAKAAVLQFSKSLAVEWSEFARVNTVSPGYIKTELTKFADVELRQKWWSIIPQGREGLPQELVGAYIYLASDASSYTTGADIRVDGGYTAP</sequence>
<dbReference type="CDD" id="cd05352">
    <property type="entry name" value="MDH-like_SDR_c"/>
    <property type="match status" value="1"/>
</dbReference>
<evidence type="ECO:0000313" key="5">
    <source>
        <dbReference type="Proteomes" id="UP000000314"/>
    </source>
</evidence>
<dbReference type="PRINTS" id="PR00080">
    <property type="entry name" value="SDRFAMILY"/>
</dbReference>
<dbReference type="InParanoid" id="C4R8U1"/>
<evidence type="ECO:0000256" key="1">
    <source>
        <dbReference type="ARBA" id="ARBA00006484"/>
    </source>
</evidence>
<evidence type="ECO:0000256" key="3">
    <source>
        <dbReference type="ARBA" id="ARBA00023002"/>
    </source>
</evidence>
<dbReference type="PANTHER" id="PTHR43008:SF13">
    <property type="entry name" value="L-XYLULOSE REDUCTASE-RELATED"/>
    <property type="match status" value="1"/>
</dbReference>
<dbReference type="Gene3D" id="3.40.50.720">
    <property type="entry name" value="NAD(P)-binding Rossmann-like Domain"/>
    <property type="match status" value="1"/>
</dbReference>
<gene>
    <name evidence="4" type="ordered locus">PAS_chr4_0754</name>
</gene>
<evidence type="ECO:0000256" key="2">
    <source>
        <dbReference type="ARBA" id="ARBA00022857"/>
    </source>
</evidence>
<dbReference type="PRINTS" id="PR00081">
    <property type="entry name" value="GDHRDH"/>
</dbReference>
<dbReference type="AlphaFoldDB" id="C4R8U1"/>
<dbReference type="OMA" id="DETKDIW"/>
<evidence type="ECO:0000313" key="4">
    <source>
        <dbReference type="EMBL" id="CAY72016.1"/>
    </source>
</evidence>
<dbReference type="RefSeq" id="XP_002494195.1">
    <property type="nucleotide sequence ID" value="XM_002494150.1"/>
</dbReference>
<dbReference type="GO" id="GO:0044281">
    <property type="term" value="P:small molecule metabolic process"/>
    <property type="evidence" value="ECO:0007669"/>
    <property type="project" value="UniProtKB-ARBA"/>
</dbReference>
<dbReference type="InterPro" id="IPR036291">
    <property type="entry name" value="NAD(P)-bd_dom_sf"/>
</dbReference>
<dbReference type="GeneID" id="8200647"/>
<dbReference type="FunFam" id="3.40.50.720:FF:000090">
    <property type="entry name" value="NADP-dependent mannitol dehydrogenase"/>
    <property type="match status" value="1"/>
</dbReference>
<keyword evidence="3" id="KW-0560">Oxidoreductase</keyword>
<dbReference type="SUPFAM" id="SSF51735">
    <property type="entry name" value="NAD(P)-binding Rossmann-fold domains"/>
    <property type="match status" value="1"/>
</dbReference>
<dbReference type="SMR" id="C4R8U1"/>
<dbReference type="KEGG" id="ppa:PAS_chr4_0754"/>
<organism evidence="4 5">
    <name type="scientific">Komagataella phaffii (strain GS115 / ATCC 20864)</name>
    <name type="common">Yeast</name>
    <name type="synonym">Pichia pastoris</name>
    <dbReference type="NCBI Taxonomy" id="644223"/>
    <lineage>
        <taxon>Eukaryota</taxon>
        <taxon>Fungi</taxon>
        <taxon>Dikarya</taxon>
        <taxon>Ascomycota</taxon>
        <taxon>Saccharomycotina</taxon>
        <taxon>Pichiomycetes</taxon>
        <taxon>Pichiales</taxon>
        <taxon>Pichiaceae</taxon>
        <taxon>Komagataella</taxon>
    </lineage>
</organism>
<dbReference type="InterPro" id="IPR002347">
    <property type="entry name" value="SDR_fam"/>
</dbReference>
<dbReference type="GO" id="GO:0050085">
    <property type="term" value="F:mannitol 2-dehydrogenase (NADP+) activity"/>
    <property type="evidence" value="ECO:0007669"/>
    <property type="project" value="UniProtKB-ARBA"/>
</dbReference>
<protein>
    <submittedName>
        <fullName evidence="4">Peroxisomal 2,4-dienoyl-CoA reductase, auxiliary enzyme of fatty acid beta-oxidation</fullName>
    </submittedName>
</protein>
<dbReference type="GO" id="GO:0050664">
    <property type="term" value="F:oxidoreductase activity, acting on NAD(P)H, oxygen as acceptor"/>
    <property type="evidence" value="ECO:0007669"/>
    <property type="project" value="TreeGrafter"/>
</dbReference>
<dbReference type="Pfam" id="PF13561">
    <property type="entry name" value="adh_short_C2"/>
    <property type="match status" value="1"/>
</dbReference>
<proteinExistence type="inferred from homology"/>
<dbReference type="PANTHER" id="PTHR43008">
    <property type="entry name" value="BENZIL REDUCTASE"/>
    <property type="match status" value="1"/>
</dbReference>
<dbReference type="HOGENOM" id="CLU_010194_1_1_1"/>